<evidence type="ECO:0000259" key="18">
    <source>
        <dbReference type="PROSITE" id="PS50011"/>
    </source>
</evidence>
<evidence type="ECO:0000256" key="7">
    <source>
        <dbReference type="ARBA" id="ARBA00022729"/>
    </source>
</evidence>
<keyword evidence="12 16" id="KW-0472">Membrane</keyword>
<evidence type="ECO:0000256" key="3">
    <source>
        <dbReference type="ARBA" id="ARBA00022475"/>
    </source>
</evidence>
<dbReference type="GO" id="GO:0004672">
    <property type="term" value="F:protein kinase activity"/>
    <property type="evidence" value="ECO:0007669"/>
    <property type="project" value="InterPro"/>
</dbReference>
<dbReference type="GO" id="GO:0005524">
    <property type="term" value="F:ATP binding"/>
    <property type="evidence" value="ECO:0007669"/>
    <property type="project" value="UniProtKB-KW"/>
</dbReference>
<keyword evidence="5" id="KW-0433">Leucine-rich repeat</keyword>
<keyword evidence="8" id="KW-0677">Repeat</keyword>
<feature type="signal peptide" evidence="17">
    <location>
        <begin position="1"/>
        <end position="20"/>
    </location>
</feature>
<dbReference type="FunFam" id="3.30.200.20:FF:000486">
    <property type="entry name" value="Leucine-rich repeat receptor-like protein kinase"/>
    <property type="match status" value="1"/>
</dbReference>
<keyword evidence="13" id="KW-0675">Receptor</keyword>
<dbReference type="GO" id="GO:0006952">
    <property type="term" value="P:defense response"/>
    <property type="evidence" value="ECO:0007669"/>
    <property type="project" value="UniProtKB-ARBA"/>
</dbReference>
<dbReference type="GO" id="GO:0005886">
    <property type="term" value="C:plasma membrane"/>
    <property type="evidence" value="ECO:0007669"/>
    <property type="project" value="UniProtKB-SubCell"/>
</dbReference>
<dbReference type="InterPro" id="IPR053059">
    <property type="entry name" value="Inactive_SerThr-Kinase_ABA"/>
</dbReference>
<evidence type="ECO:0000256" key="1">
    <source>
        <dbReference type="ARBA" id="ARBA00004167"/>
    </source>
</evidence>
<dbReference type="Gene3D" id="3.80.10.10">
    <property type="entry name" value="Ribonuclease Inhibitor"/>
    <property type="match status" value="2"/>
</dbReference>
<evidence type="ECO:0000256" key="9">
    <source>
        <dbReference type="ARBA" id="ARBA00022741"/>
    </source>
</evidence>
<dbReference type="AlphaFoldDB" id="A0A5N6P4F4"/>
<dbReference type="InterPro" id="IPR001611">
    <property type="entry name" value="Leu-rich_rpt"/>
</dbReference>
<proteinExistence type="predicted"/>
<organism evidence="19 20">
    <name type="scientific">Mikania micrantha</name>
    <name type="common">bitter vine</name>
    <dbReference type="NCBI Taxonomy" id="192012"/>
    <lineage>
        <taxon>Eukaryota</taxon>
        <taxon>Viridiplantae</taxon>
        <taxon>Streptophyta</taxon>
        <taxon>Embryophyta</taxon>
        <taxon>Tracheophyta</taxon>
        <taxon>Spermatophyta</taxon>
        <taxon>Magnoliopsida</taxon>
        <taxon>eudicotyledons</taxon>
        <taxon>Gunneridae</taxon>
        <taxon>Pentapetalae</taxon>
        <taxon>asterids</taxon>
        <taxon>campanulids</taxon>
        <taxon>Asterales</taxon>
        <taxon>Asteraceae</taxon>
        <taxon>Asteroideae</taxon>
        <taxon>Heliantheae alliance</taxon>
        <taxon>Eupatorieae</taxon>
        <taxon>Mikania</taxon>
    </lineage>
</organism>
<dbReference type="OrthoDB" id="5789657at2759"/>
<keyword evidence="20" id="KW-1185">Reference proteome</keyword>
<evidence type="ECO:0000256" key="5">
    <source>
        <dbReference type="ARBA" id="ARBA00022614"/>
    </source>
</evidence>
<feature type="compositionally biased region" description="Polar residues" evidence="15">
    <location>
        <begin position="712"/>
        <end position="726"/>
    </location>
</feature>
<evidence type="ECO:0000256" key="12">
    <source>
        <dbReference type="ARBA" id="ARBA00023136"/>
    </source>
</evidence>
<keyword evidence="3" id="KW-1003">Cell membrane</keyword>
<dbReference type="FunFam" id="3.80.10.10:FF:000383">
    <property type="entry name" value="Leucine-rich repeat receptor protein kinase EMS1"/>
    <property type="match status" value="1"/>
</dbReference>
<feature type="region of interest" description="Disordered" evidence="15">
    <location>
        <begin position="575"/>
        <end position="596"/>
    </location>
</feature>
<dbReference type="PANTHER" id="PTHR48003:SF5">
    <property type="entry name" value="OS07G0626500 PROTEIN"/>
    <property type="match status" value="1"/>
</dbReference>
<dbReference type="InterPro" id="IPR013210">
    <property type="entry name" value="LRR_N_plant-typ"/>
</dbReference>
<dbReference type="Pfam" id="PF00069">
    <property type="entry name" value="Pkinase"/>
    <property type="match status" value="1"/>
</dbReference>
<dbReference type="InterPro" id="IPR032675">
    <property type="entry name" value="LRR_dom_sf"/>
</dbReference>
<evidence type="ECO:0000256" key="10">
    <source>
        <dbReference type="ARBA" id="ARBA00022840"/>
    </source>
</evidence>
<dbReference type="SMART" id="SM00369">
    <property type="entry name" value="LRR_TYP"/>
    <property type="match status" value="8"/>
</dbReference>
<comment type="caution">
    <text evidence="19">The sequence shown here is derived from an EMBL/GenBank/DDBJ whole genome shotgun (WGS) entry which is preliminary data.</text>
</comment>
<evidence type="ECO:0000256" key="4">
    <source>
        <dbReference type="ARBA" id="ARBA00022553"/>
    </source>
</evidence>
<name>A0A5N6P4F4_9ASTR</name>
<gene>
    <name evidence="19" type="ORF">E3N88_12059</name>
</gene>
<dbReference type="PROSITE" id="PS50011">
    <property type="entry name" value="PROTEIN_KINASE_DOM"/>
    <property type="match status" value="1"/>
</dbReference>
<dbReference type="FunFam" id="1.10.510.10:FF:000480">
    <property type="entry name" value="Pollen receptor-like kinase 1"/>
    <property type="match status" value="1"/>
</dbReference>
<accession>A0A5N6P4F4</accession>
<evidence type="ECO:0000256" key="2">
    <source>
        <dbReference type="ARBA" id="ARBA00004236"/>
    </source>
</evidence>
<dbReference type="Gene3D" id="1.10.510.10">
    <property type="entry name" value="Transferase(Phosphotransferase) domain 1"/>
    <property type="match status" value="1"/>
</dbReference>
<feature type="transmembrane region" description="Helical" evidence="16">
    <location>
        <begin position="603"/>
        <end position="624"/>
    </location>
</feature>
<evidence type="ECO:0000313" key="20">
    <source>
        <dbReference type="Proteomes" id="UP000326396"/>
    </source>
</evidence>
<feature type="domain" description="Protein kinase" evidence="18">
    <location>
        <begin position="771"/>
        <end position="1051"/>
    </location>
</feature>
<dbReference type="EMBL" id="SZYD01000006">
    <property type="protein sequence ID" value="KAD5960587.1"/>
    <property type="molecule type" value="Genomic_DNA"/>
</dbReference>
<keyword evidence="14" id="KW-0325">Glycoprotein</keyword>
<evidence type="ECO:0000313" key="19">
    <source>
        <dbReference type="EMBL" id="KAD5960587.1"/>
    </source>
</evidence>
<keyword evidence="7 17" id="KW-0732">Signal</keyword>
<dbReference type="InterPro" id="IPR000719">
    <property type="entry name" value="Prot_kinase_dom"/>
</dbReference>
<dbReference type="Proteomes" id="UP000326396">
    <property type="component" value="Linkage Group LG14"/>
</dbReference>
<evidence type="ECO:0000256" key="6">
    <source>
        <dbReference type="ARBA" id="ARBA00022692"/>
    </source>
</evidence>
<dbReference type="PRINTS" id="PR00019">
    <property type="entry name" value="LEURICHRPT"/>
</dbReference>
<feature type="chain" id="PRO_5024280439" description="Protein kinase domain-containing protein" evidence="17">
    <location>
        <begin position="21"/>
        <end position="1051"/>
    </location>
</feature>
<reference evidence="19 20" key="1">
    <citation type="submission" date="2019-05" db="EMBL/GenBank/DDBJ databases">
        <title>Mikania micrantha, genome provides insights into the molecular mechanism of rapid growth.</title>
        <authorList>
            <person name="Liu B."/>
        </authorList>
    </citation>
    <scope>NUCLEOTIDE SEQUENCE [LARGE SCALE GENOMIC DNA]</scope>
    <source>
        <strain evidence="19">NLD-2019</strain>
        <tissue evidence="19">Leaf</tissue>
    </source>
</reference>
<dbReference type="SUPFAM" id="SSF56112">
    <property type="entry name" value="Protein kinase-like (PK-like)"/>
    <property type="match status" value="1"/>
</dbReference>
<dbReference type="PANTHER" id="PTHR48003">
    <property type="entry name" value="OS07G0626500 PROTEIN"/>
    <property type="match status" value="1"/>
</dbReference>
<evidence type="ECO:0000256" key="11">
    <source>
        <dbReference type="ARBA" id="ARBA00022989"/>
    </source>
</evidence>
<comment type="subcellular location">
    <subcellularLocation>
        <location evidence="2">Cell membrane</location>
    </subcellularLocation>
    <subcellularLocation>
        <location evidence="1">Membrane</location>
        <topology evidence="1">Single-pass membrane protein</topology>
    </subcellularLocation>
</comment>
<dbReference type="FunFam" id="3.80.10.10:FF:000041">
    <property type="entry name" value="LRR receptor-like serine/threonine-protein kinase ERECTA"/>
    <property type="match status" value="1"/>
</dbReference>
<dbReference type="Pfam" id="PF08263">
    <property type="entry name" value="LRRNT_2"/>
    <property type="match status" value="1"/>
</dbReference>
<dbReference type="PROSITE" id="PS51450">
    <property type="entry name" value="LRR"/>
    <property type="match status" value="2"/>
</dbReference>
<evidence type="ECO:0000256" key="17">
    <source>
        <dbReference type="SAM" id="SignalP"/>
    </source>
</evidence>
<keyword evidence="4" id="KW-0597">Phosphoprotein</keyword>
<dbReference type="Pfam" id="PF00560">
    <property type="entry name" value="LRR_1"/>
    <property type="match status" value="11"/>
</dbReference>
<evidence type="ECO:0000256" key="15">
    <source>
        <dbReference type="SAM" id="MobiDB-lite"/>
    </source>
</evidence>
<dbReference type="Gene3D" id="3.30.200.20">
    <property type="entry name" value="Phosphorylase Kinase, domain 1"/>
    <property type="match status" value="1"/>
</dbReference>
<dbReference type="InterPro" id="IPR003591">
    <property type="entry name" value="Leu-rich_rpt_typical-subtyp"/>
</dbReference>
<feature type="region of interest" description="Disordered" evidence="15">
    <location>
        <begin position="705"/>
        <end position="730"/>
    </location>
</feature>
<protein>
    <recommendedName>
        <fullName evidence="18">Protein kinase domain-containing protein</fullName>
    </recommendedName>
</protein>
<evidence type="ECO:0000256" key="14">
    <source>
        <dbReference type="ARBA" id="ARBA00023180"/>
    </source>
</evidence>
<keyword evidence="10" id="KW-0067">ATP-binding</keyword>
<dbReference type="GO" id="GO:0051707">
    <property type="term" value="P:response to other organism"/>
    <property type="evidence" value="ECO:0007669"/>
    <property type="project" value="UniProtKB-ARBA"/>
</dbReference>
<evidence type="ECO:0000256" key="16">
    <source>
        <dbReference type="SAM" id="Phobius"/>
    </source>
</evidence>
<keyword evidence="11 16" id="KW-1133">Transmembrane helix</keyword>
<evidence type="ECO:0000256" key="8">
    <source>
        <dbReference type="ARBA" id="ARBA00022737"/>
    </source>
</evidence>
<sequence length="1051" mass="114680">MRMQLLFLYLFLCTVFAAGASSPDELRALLEFKKGISEDPLRKVFDTWNVSSSDPASGCPQFYGISCGENDVITSIVLNRLDLAGEIKFFTLLTLKNLKNLSLSGNRLTGRIVPALGLMYALQYLDLSGNQFYGPIPARINDLYGLNYLNLSSNNFTGGFPNGIQNLQQLAVLDLHSNSLWGDLGVLFSELRNVQYVDLSDNAFYGSLSMDSGNVPSVVNTVQYVNLSHNRLGGGFFSGDALILFRNLHVLDLSDNELNGRLPSFGSLPNLQVLRLSNAQLFGPIPEELLESLIPLKELDLSRNGFSGSIPKINSTSLTTLNLSSNELSGPLPPSLENCQVVDLSNNLLSDDISVLQKWESPLQVLDLSSNKLNGNLPNLTSYFKGLISVNLGNNSLKGSVPPILMSSPSLVFLDLKRNELDGSIPPGLFTSMTLTHLDLSNNRFTGPIPLHGSQEKSLIELSPYPPMEFLDLSYNALTGSLSPDIGNFKRLRQLNLGSDGLSGELPNELTKLSQLELLDLSNNNFRGKIPETLSPELKFLNMSGNDLSGKIPEELKNFSSASFFPGNPSLTLPGGRWPNDSGDALPSPNGGKGHNSKSSIKIAIIVSSVVAALMIAFVLLAYYRAQIKDFRVKTAFSGQTSLTSRDIKHGISSRPTTSLSFSNAHLLTSNSRSLSGQSELGGDMVEPPVVPPAYAATTSASVIPNLIDTDPTPSGRKSSPGSPMASSPRFVETIEQQVTLDVYSPDRFAGQLYFFDPRPQLSFTAEDLSRAPAEILGRSSHGTLYKATLGGGHMLTVKWLRVGLTKDKKEFAKEIKKIGTMNHPNVVRLVAYYWGPREQERLTLANYIEGDSLALHLYETTPRRYSLLSFNQRLKVAIDVARGLSYLHGRGIPHGNLKPTNIILEGPQYDVRLTDFGLHRLMTPAGIAEQILNLGALGYRAPELASTPKPVPSFKADVYAFGVILMELLTRRSAGDIISGQSGAVDLTDWVRLCDQEGRAMDCIDRDIAGGEQQPKAMDDMLEVSLRCILPLTERPTVRHILEDLCAISV</sequence>
<dbReference type="InterPro" id="IPR011009">
    <property type="entry name" value="Kinase-like_dom_sf"/>
</dbReference>
<keyword evidence="6 16" id="KW-0812">Transmembrane</keyword>
<dbReference type="SUPFAM" id="SSF52047">
    <property type="entry name" value="RNI-like"/>
    <property type="match status" value="1"/>
</dbReference>
<keyword evidence="9" id="KW-0547">Nucleotide-binding</keyword>
<evidence type="ECO:0000256" key="13">
    <source>
        <dbReference type="ARBA" id="ARBA00023170"/>
    </source>
</evidence>
<dbReference type="FunFam" id="3.80.10.10:FF:000095">
    <property type="entry name" value="LRR receptor-like serine/threonine-protein kinase GSO1"/>
    <property type="match status" value="1"/>
</dbReference>